<keyword evidence="4 6" id="KW-1133">Transmembrane helix</keyword>
<feature type="non-terminal residue" evidence="7">
    <location>
        <position position="1"/>
    </location>
</feature>
<keyword evidence="5 6" id="KW-0472">Membrane</keyword>
<reference evidence="8" key="3">
    <citation type="journal article" date="2016" name="Gigascience">
        <title>De novo construction of an expanded transcriptome assembly for the western tarnished plant bug, Lygus hesperus.</title>
        <authorList>
            <person name="Tassone E.E."/>
            <person name="Geib S.M."/>
            <person name="Hall B."/>
            <person name="Fabrick J.A."/>
            <person name="Brent C.S."/>
            <person name="Hull J.J."/>
        </authorList>
    </citation>
    <scope>NUCLEOTIDE SEQUENCE</scope>
</reference>
<reference evidence="7" key="1">
    <citation type="journal article" date="2014" name="PLoS ONE">
        <title>Transcriptome-Based Identification of ABC Transporters in the Western Tarnished Plant Bug Lygus hesperus.</title>
        <authorList>
            <person name="Hull J.J."/>
            <person name="Chaney K."/>
            <person name="Geib S.M."/>
            <person name="Fabrick J.A."/>
            <person name="Brent C.S."/>
            <person name="Walsh D."/>
            <person name="Lavine L.C."/>
        </authorList>
    </citation>
    <scope>NUCLEOTIDE SEQUENCE</scope>
</reference>
<dbReference type="Pfam" id="PF05832">
    <property type="entry name" value="DUF846"/>
    <property type="match status" value="1"/>
</dbReference>
<evidence type="ECO:0000313" key="7">
    <source>
        <dbReference type="EMBL" id="JAG32607.1"/>
    </source>
</evidence>
<sequence length="148" mass="16073">FLYFIGLLVNYTSSRAITIMINSNNYASTGNASNALTFDFLNSNNAKTDTQTNYNNAMQPAHTVTLDQPGSIYPESSSQAEGNGYKGIHPIAAAFHVAFKIGALLTFILGGVFSSSYVIIFVVTAVFIAADFWTTKNVTGRLLVSLRW</sequence>
<reference evidence="7" key="2">
    <citation type="submission" date="2014-07" db="EMBL/GenBank/DDBJ databases">
        <authorList>
            <person name="Hull J."/>
        </authorList>
    </citation>
    <scope>NUCLEOTIDE SEQUENCE</scope>
</reference>
<comment type="caution">
    <text evidence="6">Lacks conserved residue(s) required for the propagation of feature annotation.</text>
</comment>
<accession>A0A0A9YHT8</accession>
<dbReference type="PANTHER" id="PTHR13019:SF7">
    <property type="entry name" value="GOLGI APPARATUS MEMBRANE PROTEIN TVP23"/>
    <property type="match status" value="1"/>
</dbReference>
<evidence type="ECO:0000256" key="6">
    <source>
        <dbReference type="RuleBase" id="RU361206"/>
    </source>
</evidence>
<dbReference type="EMBL" id="GDHC01012628">
    <property type="protein sequence ID" value="JAQ06001.1"/>
    <property type="molecule type" value="Transcribed_RNA"/>
</dbReference>
<keyword evidence="3 6" id="KW-0812">Transmembrane</keyword>
<dbReference type="AlphaFoldDB" id="A0A0A9YHT8"/>
<organism evidence="7">
    <name type="scientific">Lygus hesperus</name>
    <name type="common">Western plant bug</name>
    <dbReference type="NCBI Taxonomy" id="30085"/>
    <lineage>
        <taxon>Eukaryota</taxon>
        <taxon>Metazoa</taxon>
        <taxon>Ecdysozoa</taxon>
        <taxon>Arthropoda</taxon>
        <taxon>Hexapoda</taxon>
        <taxon>Insecta</taxon>
        <taxon>Pterygota</taxon>
        <taxon>Neoptera</taxon>
        <taxon>Paraneoptera</taxon>
        <taxon>Hemiptera</taxon>
        <taxon>Heteroptera</taxon>
        <taxon>Panheteroptera</taxon>
        <taxon>Cimicomorpha</taxon>
        <taxon>Miridae</taxon>
        <taxon>Mirini</taxon>
        <taxon>Lygus</taxon>
    </lineage>
</organism>
<comment type="similarity">
    <text evidence="2 6">Belongs to the TVP23 family.</text>
</comment>
<dbReference type="PANTHER" id="PTHR13019">
    <property type="entry name" value="GOLGI APPARATUS MEMBRANE PROTEIN TVP23"/>
    <property type="match status" value="1"/>
</dbReference>
<name>A0A0A9YHT8_LYGHE</name>
<proteinExistence type="inferred from homology"/>
<evidence type="ECO:0000256" key="2">
    <source>
        <dbReference type="ARBA" id="ARBA00005467"/>
    </source>
</evidence>
<dbReference type="GO" id="GO:0000139">
    <property type="term" value="C:Golgi membrane"/>
    <property type="evidence" value="ECO:0007669"/>
    <property type="project" value="TreeGrafter"/>
</dbReference>
<evidence type="ECO:0000256" key="4">
    <source>
        <dbReference type="ARBA" id="ARBA00022989"/>
    </source>
</evidence>
<feature type="transmembrane region" description="Helical" evidence="6">
    <location>
        <begin position="115"/>
        <end position="133"/>
    </location>
</feature>
<comment type="subcellular location">
    <subcellularLocation>
        <location evidence="1 6">Membrane</location>
        <topology evidence="1 6">Multi-pass membrane protein</topology>
    </subcellularLocation>
</comment>
<dbReference type="GO" id="GO:0016192">
    <property type="term" value="P:vesicle-mediated transport"/>
    <property type="evidence" value="ECO:0007669"/>
    <property type="project" value="TreeGrafter"/>
</dbReference>
<gene>
    <name evidence="7" type="primary">tvp23</name>
    <name evidence="7" type="ORF">CM83_35389</name>
    <name evidence="8" type="ORF">g.16409</name>
</gene>
<protein>
    <recommendedName>
        <fullName evidence="6">Golgi apparatus membrane protein TVP23 homolog</fullName>
    </recommendedName>
</protein>
<evidence type="ECO:0000256" key="5">
    <source>
        <dbReference type="ARBA" id="ARBA00023136"/>
    </source>
</evidence>
<dbReference type="GO" id="GO:0009306">
    <property type="term" value="P:protein secretion"/>
    <property type="evidence" value="ECO:0007669"/>
    <property type="project" value="TreeGrafter"/>
</dbReference>
<evidence type="ECO:0000256" key="3">
    <source>
        <dbReference type="ARBA" id="ARBA00022692"/>
    </source>
</evidence>
<dbReference type="InterPro" id="IPR008564">
    <property type="entry name" value="TVP23-like"/>
</dbReference>
<evidence type="ECO:0000313" key="8">
    <source>
        <dbReference type="EMBL" id="JAQ06001.1"/>
    </source>
</evidence>
<evidence type="ECO:0000256" key="1">
    <source>
        <dbReference type="ARBA" id="ARBA00004141"/>
    </source>
</evidence>
<dbReference type="EMBL" id="GBHO01010997">
    <property type="protein sequence ID" value="JAG32607.1"/>
    <property type="molecule type" value="Transcribed_RNA"/>
</dbReference>